<dbReference type="PROSITE" id="PS00374">
    <property type="entry name" value="MGMT"/>
    <property type="match status" value="1"/>
</dbReference>
<comment type="miscellaneous">
    <text evidence="8">This enzyme catalyzes only one turnover and therefore is not strictly catalytic. According to one definition, an enzyme is a biocatalyst that acts repeatedly and over many reaction cycles.</text>
</comment>
<dbReference type="InterPro" id="IPR036388">
    <property type="entry name" value="WH-like_DNA-bd_sf"/>
</dbReference>
<evidence type="ECO:0000256" key="5">
    <source>
        <dbReference type="ARBA" id="ARBA00022763"/>
    </source>
</evidence>
<comment type="similarity">
    <text evidence="8">Belongs to the MGMT family.</text>
</comment>
<keyword evidence="6 8" id="KW-0234">DNA repair</keyword>
<keyword evidence="4 8" id="KW-0808">Transferase</keyword>
<evidence type="ECO:0000313" key="11">
    <source>
        <dbReference type="EMBL" id="MDM7831832.1"/>
    </source>
</evidence>
<dbReference type="EMBL" id="JAUCGR010000002">
    <property type="protein sequence ID" value="MDM7831832.1"/>
    <property type="molecule type" value="Genomic_DNA"/>
</dbReference>
<evidence type="ECO:0000256" key="4">
    <source>
        <dbReference type="ARBA" id="ARBA00022679"/>
    </source>
</evidence>
<keyword evidence="12" id="KW-1185">Reference proteome</keyword>
<dbReference type="Proteomes" id="UP001321453">
    <property type="component" value="Unassembled WGS sequence"/>
</dbReference>
<dbReference type="InterPro" id="IPR036631">
    <property type="entry name" value="MGMT_N_sf"/>
</dbReference>
<dbReference type="GO" id="GO:0032259">
    <property type="term" value="P:methylation"/>
    <property type="evidence" value="ECO:0007669"/>
    <property type="project" value="UniProtKB-KW"/>
</dbReference>
<dbReference type="Pfam" id="PF02870">
    <property type="entry name" value="Methyltransf_1N"/>
    <property type="match status" value="1"/>
</dbReference>
<dbReference type="NCBIfam" id="TIGR00589">
    <property type="entry name" value="ogt"/>
    <property type="match status" value="1"/>
</dbReference>
<keyword evidence="2 8" id="KW-0963">Cytoplasm</keyword>
<dbReference type="InterPro" id="IPR014048">
    <property type="entry name" value="MethylDNA_cys_MeTrfase_DNA-bd"/>
</dbReference>
<organism evidence="11 12">
    <name type="scientific">Cellulomonas edaphi</name>
    <dbReference type="NCBI Taxonomy" id="3053468"/>
    <lineage>
        <taxon>Bacteria</taxon>
        <taxon>Bacillati</taxon>
        <taxon>Actinomycetota</taxon>
        <taxon>Actinomycetes</taxon>
        <taxon>Micrococcales</taxon>
        <taxon>Cellulomonadaceae</taxon>
        <taxon>Cellulomonas</taxon>
    </lineage>
</organism>
<comment type="caution">
    <text evidence="11">The sequence shown here is derived from an EMBL/GenBank/DDBJ whole genome shotgun (WGS) entry which is preliminary data.</text>
</comment>
<comment type="function">
    <text evidence="8">Involved in the cellular defense against the biological effects of O6-methylguanine (O6-MeG) and O4-methylthymine (O4-MeT) in DNA. Repairs the methylated nucleobase in DNA by stoichiometrically transferring the methyl group to a cysteine residue in the enzyme. This is a suicide reaction: the enzyme is irreversibly inactivated.</text>
</comment>
<dbReference type="GO" id="GO:0003908">
    <property type="term" value="F:methylated-DNA-[protein]-cysteine S-methyltransferase activity"/>
    <property type="evidence" value="ECO:0007669"/>
    <property type="project" value="UniProtKB-EC"/>
</dbReference>
<evidence type="ECO:0000256" key="7">
    <source>
        <dbReference type="ARBA" id="ARBA00049348"/>
    </source>
</evidence>
<comment type="subcellular location">
    <subcellularLocation>
        <location evidence="8">Cytoplasm</location>
    </subcellularLocation>
</comment>
<evidence type="ECO:0000259" key="9">
    <source>
        <dbReference type="Pfam" id="PF01035"/>
    </source>
</evidence>
<name>A0ABT7S9W7_9CELL</name>
<dbReference type="Gene3D" id="3.30.160.70">
    <property type="entry name" value="Methylated DNA-protein cysteine methyltransferase domain"/>
    <property type="match status" value="1"/>
</dbReference>
<dbReference type="RefSeq" id="WP_289447246.1">
    <property type="nucleotide sequence ID" value="NZ_JAUCGR010000002.1"/>
</dbReference>
<dbReference type="Gene3D" id="1.10.10.10">
    <property type="entry name" value="Winged helix-like DNA-binding domain superfamily/Winged helix DNA-binding domain"/>
    <property type="match status" value="1"/>
</dbReference>
<comment type="catalytic activity">
    <reaction evidence="1 8">
        <text>a 4-O-methyl-thymidine in DNA + L-cysteinyl-[protein] = a thymidine in DNA + S-methyl-L-cysteinyl-[protein]</text>
        <dbReference type="Rhea" id="RHEA:53428"/>
        <dbReference type="Rhea" id="RHEA-COMP:10131"/>
        <dbReference type="Rhea" id="RHEA-COMP:10132"/>
        <dbReference type="Rhea" id="RHEA-COMP:13555"/>
        <dbReference type="Rhea" id="RHEA-COMP:13556"/>
        <dbReference type="ChEBI" id="CHEBI:29950"/>
        <dbReference type="ChEBI" id="CHEBI:82612"/>
        <dbReference type="ChEBI" id="CHEBI:137386"/>
        <dbReference type="ChEBI" id="CHEBI:137387"/>
        <dbReference type="EC" id="2.1.1.63"/>
    </reaction>
</comment>
<dbReference type="SUPFAM" id="SSF46767">
    <property type="entry name" value="Methylated DNA-protein cysteine methyltransferase, C-terminal domain"/>
    <property type="match status" value="1"/>
</dbReference>
<accession>A0ABT7S9W7</accession>
<keyword evidence="5 8" id="KW-0227">DNA damage</keyword>
<dbReference type="CDD" id="cd06445">
    <property type="entry name" value="ATase"/>
    <property type="match status" value="1"/>
</dbReference>
<comment type="catalytic activity">
    <reaction evidence="7 8">
        <text>a 6-O-methyl-2'-deoxyguanosine in DNA + L-cysteinyl-[protein] = S-methyl-L-cysteinyl-[protein] + a 2'-deoxyguanosine in DNA</text>
        <dbReference type="Rhea" id="RHEA:24000"/>
        <dbReference type="Rhea" id="RHEA-COMP:10131"/>
        <dbReference type="Rhea" id="RHEA-COMP:10132"/>
        <dbReference type="Rhea" id="RHEA-COMP:11367"/>
        <dbReference type="Rhea" id="RHEA-COMP:11368"/>
        <dbReference type="ChEBI" id="CHEBI:29950"/>
        <dbReference type="ChEBI" id="CHEBI:82612"/>
        <dbReference type="ChEBI" id="CHEBI:85445"/>
        <dbReference type="ChEBI" id="CHEBI:85448"/>
        <dbReference type="EC" id="2.1.1.63"/>
    </reaction>
</comment>
<keyword evidence="3 8" id="KW-0489">Methyltransferase</keyword>
<evidence type="ECO:0000256" key="6">
    <source>
        <dbReference type="ARBA" id="ARBA00023204"/>
    </source>
</evidence>
<dbReference type="PANTHER" id="PTHR10815:SF5">
    <property type="entry name" value="METHYLATED-DNA--PROTEIN-CYSTEINE METHYLTRANSFERASE"/>
    <property type="match status" value="1"/>
</dbReference>
<proteinExistence type="inferred from homology"/>
<dbReference type="EC" id="2.1.1.63" evidence="8"/>
<evidence type="ECO:0000256" key="8">
    <source>
        <dbReference type="HAMAP-Rule" id="MF_00772"/>
    </source>
</evidence>
<dbReference type="InterPro" id="IPR023546">
    <property type="entry name" value="MGMT"/>
</dbReference>
<dbReference type="InterPro" id="IPR001497">
    <property type="entry name" value="MethylDNA_cys_MeTrfase_AS"/>
</dbReference>
<dbReference type="HAMAP" id="MF_00772">
    <property type="entry name" value="OGT"/>
    <property type="match status" value="1"/>
</dbReference>
<evidence type="ECO:0000313" key="12">
    <source>
        <dbReference type="Proteomes" id="UP001321453"/>
    </source>
</evidence>
<gene>
    <name evidence="11" type="ORF">QRT05_10850</name>
</gene>
<dbReference type="InterPro" id="IPR008332">
    <property type="entry name" value="MethylG_MeTrfase_N"/>
</dbReference>
<sequence length="174" mass="18641">MRAGLVVDRAGATTTTHTVVSSPLGPVVLVAEDGMLSRVLLPDTRRAPELELFGERTDEGLQDAARQLAEYFAGERTVFDLPLHQVGSPFQLRVWAGLVTIPFGETRTYGQLAAQLGLDPRTTSRAVGSANGSNPLAIVVPCHRVIGADGTLTGYAAGVERKRFLLDLEGTRLF</sequence>
<feature type="active site" description="Nucleophile; methyl group acceptor" evidence="8">
    <location>
        <position position="142"/>
    </location>
</feature>
<dbReference type="InterPro" id="IPR036217">
    <property type="entry name" value="MethylDNA_cys_MeTrfase_DNAb"/>
</dbReference>
<reference evidence="11 12" key="1">
    <citation type="submission" date="2023-06" db="EMBL/GenBank/DDBJ databases">
        <title>Cellulomonas sp. MW9 Whole genome sequence.</title>
        <authorList>
            <person name="Park S."/>
        </authorList>
    </citation>
    <scope>NUCLEOTIDE SEQUENCE [LARGE SCALE GENOMIC DNA]</scope>
    <source>
        <strain evidence="11 12">MW9</strain>
    </source>
</reference>
<evidence type="ECO:0000256" key="2">
    <source>
        <dbReference type="ARBA" id="ARBA00022490"/>
    </source>
</evidence>
<protein>
    <recommendedName>
        <fullName evidence="8">Methylated-DNA--protein-cysteine methyltransferase</fullName>
        <ecNumber evidence="8">2.1.1.63</ecNumber>
    </recommendedName>
    <alternativeName>
        <fullName evidence="8">6-O-methylguanine-DNA methyltransferase</fullName>
        <shortName evidence="8">MGMT</shortName>
    </alternativeName>
    <alternativeName>
        <fullName evidence="8">O-6-methylguanine-DNA-alkyltransferase</fullName>
    </alternativeName>
</protein>
<dbReference type="PANTHER" id="PTHR10815">
    <property type="entry name" value="METHYLATED-DNA--PROTEIN-CYSTEINE METHYLTRANSFERASE"/>
    <property type="match status" value="1"/>
</dbReference>
<dbReference type="SUPFAM" id="SSF53155">
    <property type="entry name" value="Methylated DNA-protein cysteine methyltransferase domain"/>
    <property type="match status" value="1"/>
</dbReference>
<feature type="domain" description="Methylguanine DNA methyltransferase ribonuclease-like" evidence="10">
    <location>
        <begin position="17"/>
        <end position="84"/>
    </location>
</feature>
<evidence type="ECO:0000259" key="10">
    <source>
        <dbReference type="Pfam" id="PF02870"/>
    </source>
</evidence>
<feature type="domain" description="Methylated-DNA-[protein]-cysteine S-methyltransferase DNA binding" evidence="9">
    <location>
        <begin position="89"/>
        <end position="170"/>
    </location>
</feature>
<evidence type="ECO:0000256" key="1">
    <source>
        <dbReference type="ARBA" id="ARBA00001286"/>
    </source>
</evidence>
<dbReference type="Pfam" id="PF01035">
    <property type="entry name" value="DNA_binding_1"/>
    <property type="match status" value="1"/>
</dbReference>
<evidence type="ECO:0000256" key="3">
    <source>
        <dbReference type="ARBA" id="ARBA00022603"/>
    </source>
</evidence>